<sequence length="353" mass="40425">MNKARAMLDALMGPGRDAQLEKDKAKAKEKFKDSDVCKSFLVGMCPMEPAFLGGKRNFQACEKIHSEVMRQQFEAHPDTKDLRREYESALLASLKYAVGECEFRINKEKARMSDDWSRKKPPLPATIIDKLSKLKRESSSLVKAAEEIDDDRFQDKLAMTARANELAKEANDLEEVELKKAVETGVFEEVCEVCGTCFTGKTADAAHQQFKIHTAYKQIREKFAELDSRRAELSSGQPKEDKDGGPKAPQEKRDADPRRGRDKSADRGEPDVEAHKDREKERTKEPARDRERDRGRSRGREQERRRGGSDRSRSRGGRGKDRRRDRSDSDRGRGARRGRKDSRDASRGRRRRR</sequence>
<gene>
    <name evidence="5" type="ORF">PCOR1329_LOCUS37093</name>
</gene>
<dbReference type="PROSITE" id="PS00028">
    <property type="entry name" value="ZINC_FINGER_C2H2_1"/>
    <property type="match status" value="1"/>
</dbReference>
<name>A0ABN9TA43_9DINO</name>
<feature type="region of interest" description="Disordered" evidence="3">
    <location>
        <begin position="228"/>
        <end position="353"/>
    </location>
</feature>
<proteinExistence type="inferred from homology"/>
<accession>A0ABN9TA43</accession>
<dbReference type="Proteomes" id="UP001189429">
    <property type="component" value="Unassembled WGS sequence"/>
</dbReference>
<comment type="similarity">
    <text evidence="1">Belongs to the Luc7 family.</text>
</comment>
<keyword evidence="2" id="KW-0863">Zinc-finger</keyword>
<evidence type="ECO:0000256" key="3">
    <source>
        <dbReference type="SAM" id="MobiDB-lite"/>
    </source>
</evidence>
<dbReference type="InterPro" id="IPR013087">
    <property type="entry name" value="Znf_C2H2_type"/>
</dbReference>
<evidence type="ECO:0000256" key="1">
    <source>
        <dbReference type="ARBA" id="ARBA00005655"/>
    </source>
</evidence>
<dbReference type="InterPro" id="IPR004882">
    <property type="entry name" value="Luc7-rel"/>
</dbReference>
<keyword evidence="2" id="KW-0862">Zinc</keyword>
<feature type="compositionally biased region" description="Basic and acidic residues" evidence="3">
    <location>
        <begin position="228"/>
        <end position="333"/>
    </location>
</feature>
<reference evidence="5" key="1">
    <citation type="submission" date="2023-10" db="EMBL/GenBank/DDBJ databases">
        <authorList>
            <person name="Chen Y."/>
            <person name="Shah S."/>
            <person name="Dougan E. K."/>
            <person name="Thang M."/>
            <person name="Chan C."/>
        </authorList>
    </citation>
    <scope>NUCLEOTIDE SEQUENCE [LARGE SCALE GENOMIC DNA]</scope>
</reference>
<evidence type="ECO:0000313" key="5">
    <source>
        <dbReference type="EMBL" id="CAK0842051.1"/>
    </source>
</evidence>
<dbReference type="PROSITE" id="PS50157">
    <property type="entry name" value="ZINC_FINGER_C2H2_2"/>
    <property type="match status" value="1"/>
</dbReference>
<evidence type="ECO:0000313" key="6">
    <source>
        <dbReference type="Proteomes" id="UP001189429"/>
    </source>
</evidence>
<evidence type="ECO:0000256" key="2">
    <source>
        <dbReference type="PROSITE-ProRule" id="PRU00042"/>
    </source>
</evidence>
<keyword evidence="6" id="KW-1185">Reference proteome</keyword>
<feature type="domain" description="C2H2-type" evidence="4">
    <location>
        <begin position="189"/>
        <end position="218"/>
    </location>
</feature>
<organism evidence="5 6">
    <name type="scientific">Prorocentrum cordatum</name>
    <dbReference type="NCBI Taxonomy" id="2364126"/>
    <lineage>
        <taxon>Eukaryota</taxon>
        <taxon>Sar</taxon>
        <taxon>Alveolata</taxon>
        <taxon>Dinophyceae</taxon>
        <taxon>Prorocentrales</taxon>
        <taxon>Prorocentraceae</taxon>
        <taxon>Prorocentrum</taxon>
    </lineage>
</organism>
<keyword evidence="2" id="KW-0479">Metal-binding</keyword>
<protein>
    <recommendedName>
        <fullName evidence="4">C2H2-type domain-containing protein</fullName>
    </recommendedName>
</protein>
<dbReference type="PANTHER" id="PTHR12375">
    <property type="entry name" value="RNA-BINDING PROTEIN LUC7-RELATED"/>
    <property type="match status" value="1"/>
</dbReference>
<evidence type="ECO:0000259" key="4">
    <source>
        <dbReference type="PROSITE" id="PS50157"/>
    </source>
</evidence>
<dbReference type="EMBL" id="CAUYUJ010014504">
    <property type="protein sequence ID" value="CAK0842051.1"/>
    <property type="molecule type" value="Genomic_DNA"/>
</dbReference>
<comment type="caution">
    <text evidence="5">The sequence shown here is derived from an EMBL/GenBank/DDBJ whole genome shotgun (WGS) entry which is preliminary data.</text>
</comment>
<dbReference type="Pfam" id="PF03194">
    <property type="entry name" value="LUC7"/>
    <property type="match status" value="1"/>
</dbReference>